<keyword evidence="2" id="KW-0812">Transmembrane</keyword>
<proteinExistence type="predicted"/>
<evidence type="ECO:0000313" key="5">
    <source>
        <dbReference type="Proteomes" id="UP000509303"/>
    </source>
</evidence>
<dbReference type="Pfam" id="PF10756">
    <property type="entry name" value="bPH_6"/>
    <property type="match status" value="1"/>
</dbReference>
<evidence type="ECO:0000259" key="3">
    <source>
        <dbReference type="Pfam" id="PF10756"/>
    </source>
</evidence>
<feature type="domain" description="Low molecular weight protein antigen 6 PH" evidence="3">
    <location>
        <begin position="47"/>
        <end position="108"/>
    </location>
</feature>
<feature type="region of interest" description="Disordered" evidence="1">
    <location>
        <begin position="109"/>
        <end position="139"/>
    </location>
</feature>
<dbReference type="AlphaFoldDB" id="A0A7H8NJ76"/>
<dbReference type="InterPro" id="IPR019692">
    <property type="entry name" value="CFP-6_PH"/>
</dbReference>
<keyword evidence="2" id="KW-1133">Transmembrane helix</keyword>
<organism evidence="4 5">
    <name type="scientific">Streptomyces buecherae</name>
    <dbReference type="NCBI Taxonomy" id="2763006"/>
    <lineage>
        <taxon>Bacteria</taxon>
        <taxon>Bacillati</taxon>
        <taxon>Actinomycetota</taxon>
        <taxon>Actinomycetes</taxon>
        <taxon>Kitasatosporales</taxon>
        <taxon>Streptomycetaceae</taxon>
        <taxon>Streptomyces</taxon>
    </lineage>
</organism>
<evidence type="ECO:0000256" key="1">
    <source>
        <dbReference type="SAM" id="MobiDB-lite"/>
    </source>
</evidence>
<keyword evidence="2" id="KW-0472">Membrane</keyword>
<reference evidence="4 5" key="1">
    <citation type="submission" date="2020-06" db="EMBL/GenBank/DDBJ databases">
        <title>Genome mining for natural products.</title>
        <authorList>
            <person name="Zhang B."/>
            <person name="Shi J."/>
            <person name="Ge H."/>
        </authorList>
    </citation>
    <scope>NUCLEOTIDE SEQUENCE [LARGE SCALE GENOMIC DNA]</scope>
    <source>
        <strain evidence="4 5">NA00687</strain>
    </source>
</reference>
<keyword evidence="5" id="KW-1185">Reference proteome</keyword>
<feature type="transmembrane region" description="Helical" evidence="2">
    <location>
        <begin position="168"/>
        <end position="187"/>
    </location>
</feature>
<dbReference type="Proteomes" id="UP000509303">
    <property type="component" value="Chromosome"/>
</dbReference>
<evidence type="ECO:0000313" key="4">
    <source>
        <dbReference type="EMBL" id="QKW54480.1"/>
    </source>
</evidence>
<evidence type="ECO:0000256" key="2">
    <source>
        <dbReference type="SAM" id="Phobius"/>
    </source>
</evidence>
<dbReference type="RefSeq" id="WP_176166123.1">
    <property type="nucleotide sequence ID" value="NZ_CP054929.1"/>
</dbReference>
<protein>
    <submittedName>
        <fullName evidence="4">PH domain-containing protein</fullName>
    </submittedName>
</protein>
<feature type="transmembrane region" description="Helical" evidence="2">
    <location>
        <begin position="32"/>
        <end position="54"/>
    </location>
</feature>
<sequence length="190" mass="20088">MATGVLLLVLGAWLGGDALVRGEGRTPWLSLSGLLLVVPLVVAFTLRPAVFAGADRLLVRNPFRTITLPWRSVEGARAGYSSEVLAGGGKYQLWAIPVSLRQRKRASRQQARAAAEDVSGRAPVGVRRGDTLADSGRAPSDQAIDDIRELAERHATRPGAQGQPTARWAWEVLAPAAVGAVLLIVLASTG</sequence>
<accession>A0A7H8NJ76</accession>
<name>A0A7H8NJ76_9ACTN</name>
<gene>
    <name evidence="4" type="ORF">HUT08_13085</name>
</gene>
<dbReference type="EMBL" id="CP054929">
    <property type="protein sequence ID" value="QKW54480.1"/>
    <property type="molecule type" value="Genomic_DNA"/>
</dbReference>